<reference evidence="3 4" key="1">
    <citation type="submission" date="2016-09" db="EMBL/GenBank/DDBJ databases">
        <title>Aspergillus awamori IFM 58123T.</title>
        <authorList>
            <person name="Kusuya Y."/>
            <person name="Shimizu M."/>
            <person name="Takahashi H."/>
            <person name="Yaguchi T."/>
        </authorList>
    </citation>
    <scope>NUCLEOTIDE SEQUENCE [LARGE SCALE GENOMIC DNA]</scope>
    <source>
        <strain evidence="3 4">IFM 58123</strain>
    </source>
</reference>
<protein>
    <submittedName>
        <fullName evidence="3">Putative RNA-binding protein RbpF</fullName>
    </submittedName>
</protein>
<dbReference type="STRING" id="105351.A0A401KL86"/>
<dbReference type="Proteomes" id="UP000286921">
    <property type="component" value="Unassembled WGS sequence"/>
</dbReference>
<dbReference type="PANTHER" id="PTHR15241:SF304">
    <property type="entry name" value="RRM DOMAIN-CONTAINING PROTEIN"/>
    <property type="match status" value="1"/>
</dbReference>
<dbReference type="InterPro" id="IPR000504">
    <property type="entry name" value="RRM_dom"/>
</dbReference>
<evidence type="ECO:0000256" key="1">
    <source>
        <dbReference type="PROSITE-ProRule" id="PRU00176"/>
    </source>
</evidence>
<keyword evidence="4" id="KW-1185">Reference proteome</keyword>
<name>A0A401KL86_ASPAW</name>
<dbReference type="InterPro" id="IPR035979">
    <property type="entry name" value="RBD_domain_sf"/>
</dbReference>
<evidence type="ECO:0000313" key="4">
    <source>
        <dbReference type="Proteomes" id="UP000286921"/>
    </source>
</evidence>
<evidence type="ECO:0000313" key="3">
    <source>
        <dbReference type="EMBL" id="GCB20138.1"/>
    </source>
</evidence>
<dbReference type="GO" id="GO:0003723">
    <property type="term" value="F:RNA binding"/>
    <property type="evidence" value="ECO:0007669"/>
    <property type="project" value="UniProtKB-UniRule"/>
</dbReference>
<dbReference type="EMBL" id="BDHI01000007">
    <property type="protein sequence ID" value="GCB20138.1"/>
    <property type="molecule type" value="Genomic_DNA"/>
</dbReference>
<dbReference type="SUPFAM" id="SSF54928">
    <property type="entry name" value="RNA-binding domain, RBD"/>
    <property type="match status" value="1"/>
</dbReference>
<dbReference type="InterPro" id="IPR012677">
    <property type="entry name" value="Nucleotide-bd_a/b_plait_sf"/>
</dbReference>
<dbReference type="Pfam" id="PF00076">
    <property type="entry name" value="RRM_1"/>
    <property type="match status" value="1"/>
</dbReference>
<evidence type="ECO:0000259" key="2">
    <source>
        <dbReference type="PROSITE" id="PS50102"/>
    </source>
</evidence>
<dbReference type="PROSITE" id="PS50102">
    <property type="entry name" value="RRM"/>
    <property type="match status" value="1"/>
</dbReference>
<dbReference type="AlphaFoldDB" id="A0A401KL86"/>
<dbReference type="SMART" id="SM00360">
    <property type="entry name" value="RRM"/>
    <property type="match status" value="1"/>
</dbReference>
<gene>
    <name evidence="3" type="ORF">AAWM_03023</name>
</gene>
<sequence length="80" mass="8606">MGSKLYAGNLAFETTAEDLTSAFEDYGYVVESALEKDKETDQSRGYGFVTMNSPQEAAAAISGLNGQEFRGKTLVVKTAK</sequence>
<dbReference type="Gene3D" id="3.30.70.330">
    <property type="match status" value="1"/>
</dbReference>
<comment type="caution">
    <text evidence="3">The sequence shown here is derived from an EMBL/GenBank/DDBJ whole genome shotgun (WGS) entry which is preliminary data.</text>
</comment>
<proteinExistence type="predicted"/>
<keyword evidence="1" id="KW-0694">RNA-binding</keyword>
<feature type="domain" description="RRM" evidence="2">
    <location>
        <begin position="3"/>
        <end position="80"/>
    </location>
</feature>
<organism evidence="3 4">
    <name type="scientific">Aspergillus awamori</name>
    <name type="common">Black koji mold</name>
    <dbReference type="NCBI Taxonomy" id="105351"/>
    <lineage>
        <taxon>Eukaryota</taxon>
        <taxon>Fungi</taxon>
        <taxon>Dikarya</taxon>
        <taxon>Ascomycota</taxon>
        <taxon>Pezizomycotina</taxon>
        <taxon>Eurotiomycetes</taxon>
        <taxon>Eurotiomycetidae</taxon>
        <taxon>Eurotiales</taxon>
        <taxon>Aspergillaceae</taxon>
        <taxon>Aspergillus</taxon>
    </lineage>
</organism>
<accession>A0A401KL86</accession>
<dbReference type="PANTHER" id="PTHR15241">
    <property type="entry name" value="TRANSFORMER-2-RELATED"/>
    <property type="match status" value="1"/>
</dbReference>